<dbReference type="InterPro" id="IPR039564">
    <property type="entry name" value="Peptidase_C39-like"/>
</dbReference>
<dbReference type="AlphaFoldDB" id="A0A7G6DYJ5"/>
<dbReference type="Proteomes" id="UP000515847">
    <property type="component" value="Chromosome"/>
</dbReference>
<feature type="domain" description="Peptidase C39-like" evidence="2">
    <location>
        <begin position="64"/>
        <end position="189"/>
    </location>
</feature>
<gene>
    <name evidence="3" type="ORF">BR63_00285</name>
</gene>
<proteinExistence type="predicted"/>
<keyword evidence="4" id="KW-1185">Reference proteome</keyword>
<accession>A0A7G6DYJ5</accession>
<dbReference type="EMBL" id="CP045798">
    <property type="protein sequence ID" value="QNB44899.1"/>
    <property type="molecule type" value="Genomic_DNA"/>
</dbReference>
<keyword evidence="1" id="KW-0732">Signal</keyword>
<evidence type="ECO:0000313" key="3">
    <source>
        <dbReference type="EMBL" id="QNB44899.1"/>
    </source>
</evidence>
<protein>
    <recommendedName>
        <fullName evidence="2">Peptidase C39-like domain-containing protein</fullName>
    </recommendedName>
</protein>
<dbReference type="Pfam" id="PF13529">
    <property type="entry name" value="Peptidase_C39_2"/>
    <property type="match status" value="1"/>
</dbReference>
<evidence type="ECO:0000256" key="1">
    <source>
        <dbReference type="SAM" id="SignalP"/>
    </source>
</evidence>
<reference evidence="3 4" key="1">
    <citation type="journal article" date="2019" name="Front. Microbiol.">
        <title>Thermoanaerosceptrum fracticalcis gen. nov. sp. nov., a Novel Fumarate-Fermenting Microorganism From a Deep Fractured Carbonate Aquifer of the US Great Basin.</title>
        <authorList>
            <person name="Hamilton-Brehm S.D."/>
            <person name="Stewart L.E."/>
            <person name="Zavarin M."/>
            <person name="Caldwell M."/>
            <person name="Lawson P.A."/>
            <person name="Onstott T.C."/>
            <person name="Grzymski J."/>
            <person name="Neveux I."/>
            <person name="Lollar B.S."/>
            <person name="Russell C.E."/>
            <person name="Moser D.P."/>
        </authorList>
    </citation>
    <scope>NUCLEOTIDE SEQUENCE [LARGE SCALE GENOMIC DNA]</scope>
    <source>
        <strain evidence="3 4">DRI-13</strain>
    </source>
</reference>
<evidence type="ECO:0000259" key="2">
    <source>
        <dbReference type="Pfam" id="PF13529"/>
    </source>
</evidence>
<feature type="signal peptide" evidence="1">
    <location>
        <begin position="1"/>
        <end position="22"/>
    </location>
</feature>
<dbReference type="RefSeq" id="WP_034424510.1">
    <property type="nucleotide sequence ID" value="NZ_CP045798.1"/>
</dbReference>
<feature type="chain" id="PRO_5028986874" description="Peptidase C39-like domain-containing protein" evidence="1">
    <location>
        <begin position="23"/>
        <end position="225"/>
    </location>
</feature>
<sequence length="225" mass="24778">MKKLYAILLLVGLMVSSLDTLAAPKQPQVIDFTQNTPNIYGDVARTADFRVRLLLPPYNINMPVPAFSQNDLSWKNDLMKTENQTIGNAGCALTSSTMVAAYYGKNTTPKIFNIDMGNYACPLYWTEVAGRGGSGYISGINTLINNPSLNTFFSYAQVAMEQNKPVVLGFVQTNGRTHYVVVKAVYGQGTSLMDYGCIDPNTGTYRNLVDVVGSQPLYKLVIYNR</sequence>
<evidence type="ECO:0000313" key="4">
    <source>
        <dbReference type="Proteomes" id="UP000515847"/>
    </source>
</evidence>
<dbReference type="KEGG" id="tfr:BR63_00285"/>
<organism evidence="3 4">
    <name type="scientific">Thermanaerosceptrum fracticalcis</name>
    <dbReference type="NCBI Taxonomy" id="1712410"/>
    <lineage>
        <taxon>Bacteria</taxon>
        <taxon>Bacillati</taxon>
        <taxon>Bacillota</taxon>
        <taxon>Clostridia</taxon>
        <taxon>Eubacteriales</taxon>
        <taxon>Peptococcaceae</taxon>
        <taxon>Thermanaerosceptrum</taxon>
    </lineage>
</organism>
<dbReference type="OrthoDB" id="1861022at2"/>
<name>A0A7G6DYJ5_THEFR</name>